<dbReference type="InterPro" id="IPR001173">
    <property type="entry name" value="Glyco_trans_2-like"/>
</dbReference>
<dbReference type="GO" id="GO:0016757">
    <property type="term" value="F:glycosyltransferase activity"/>
    <property type="evidence" value="ECO:0007669"/>
    <property type="project" value="UniProtKB-KW"/>
</dbReference>
<protein>
    <submittedName>
        <fullName evidence="5">Glycosyltransferase, GT2 family</fullName>
    </submittedName>
</protein>
<dbReference type="PANTHER" id="PTHR43179">
    <property type="entry name" value="RHAMNOSYLTRANSFERASE WBBL"/>
    <property type="match status" value="1"/>
</dbReference>
<dbReference type="PANTHER" id="PTHR43179:SF12">
    <property type="entry name" value="GALACTOFURANOSYLTRANSFERASE GLFT2"/>
    <property type="match status" value="1"/>
</dbReference>
<evidence type="ECO:0000256" key="1">
    <source>
        <dbReference type="ARBA" id="ARBA00006739"/>
    </source>
</evidence>
<feature type="domain" description="Glycosyltransferase 2-like" evidence="4">
    <location>
        <begin position="13"/>
        <end position="168"/>
    </location>
</feature>
<sequence length="281" mass="32114">MAKLPYDKRKAITIIIPVLNQLAYTKKCLASLSDDLVAGVKVVVVDNGSDDGTVEFLAARDNLSVIRNEENLGCAAAWNQGVMAATAAEWIAVLNNDVLVADDWLRALLDFAEKQNIDIVSPAMREGELNYDLEGYARSFVSAMKDMQRPGTAHGACFVVRRRVFETIGLFDENFRIGQFEDTDFFLRARRAGFRLAITGAAFIHHFGSVTQDSITRSRSVRPYEVENRAYFREKWRMGWWRRRKQRLISAARTARWRQRELRQGGHSLNEKWIGGRLVYY</sequence>
<dbReference type="SUPFAM" id="SSF53448">
    <property type="entry name" value="Nucleotide-diphospho-sugar transferases"/>
    <property type="match status" value="1"/>
</dbReference>
<evidence type="ECO:0000256" key="2">
    <source>
        <dbReference type="ARBA" id="ARBA00022676"/>
    </source>
</evidence>
<comment type="similarity">
    <text evidence="1">Belongs to the glycosyltransferase 2 family.</text>
</comment>
<dbReference type="Pfam" id="PF00535">
    <property type="entry name" value="Glycos_transf_2"/>
    <property type="match status" value="1"/>
</dbReference>
<proteinExistence type="inferred from homology"/>
<evidence type="ECO:0000313" key="5">
    <source>
        <dbReference type="EMBL" id="VFJ62073.1"/>
    </source>
</evidence>
<reference evidence="5" key="1">
    <citation type="submission" date="2019-02" db="EMBL/GenBank/DDBJ databases">
        <authorList>
            <person name="Gruber-Vodicka R. H."/>
            <person name="Seah K. B. B."/>
        </authorList>
    </citation>
    <scope>NUCLEOTIDE SEQUENCE</scope>
    <source>
        <strain evidence="5">BECK_DK161</strain>
    </source>
</reference>
<dbReference type="AlphaFoldDB" id="A0A450T5S7"/>
<organism evidence="5">
    <name type="scientific">Candidatus Kentrum sp. DK</name>
    <dbReference type="NCBI Taxonomy" id="2126562"/>
    <lineage>
        <taxon>Bacteria</taxon>
        <taxon>Pseudomonadati</taxon>
        <taxon>Pseudomonadota</taxon>
        <taxon>Gammaproteobacteria</taxon>
        <taxon>Candidatus Kentrum</taxon>
    </lineage>
</organism>
<dbReference type="EMBL" id="CAADEY010000093">
    <property type="protein sequence ID" value="VFJ62073.1"/>
    <property type="molecule type" value="Genomic_DNA"/>
</dbReference>
<gene>
    <name evidence="5" type="ORF">BECKDK2373C_GA0170839_109322</name>
</gene>
<evidence type="ECO:0000256" key="3">
    <source>
        <dbReference type="ARBA" id="ARBA00022679"/>
    </source>
</evidence>
<dbReference type="InterPro" id="IPR029044">
    <property type="entry name" value="Nucleotide-diphossugar_trans"/>
</dbReference>
<evidence type="ECO:0000259" key="4">
    <source>
        <dbReference type="Pfam" id="PF00535"/>
    </source>
</evidence>
<keyword evidence="2" id="KW-0328">Glycosyltransferase</keyword>
<keyword evidence="3 5" id="KW-0808">Transferase</keyword>
<accession>A0A450T5S7</accession>
<dbReference type="CDD" id="cd04186">
    <property type="entry name" value="GT_2_like_c"/>
    <property type="match status" value="1"/>
</dbReference>
<dbReference type="Gene3D" id="3.90.550.10">
    <property type="entry name" value="Spore Coat Polysaccharide Biosynthesis Protein SpsA, Chain A"/>
    <property type="match status" value="1"/>
</dbReference>
<name>A0A450T5S7_9GAMM</name>